<dbReference type="PANTHER" id="PTHR11092">
    <property type="entry name" value="SUGAR NUCLEOTIDE EPIMERASE RELATED"/>
    <property type="match status" value="1"/>
</dbReference>
<dbReference type="Pfam" id="PF08338">
    <property type="entry name" value="DUF1731"/>
    <property type="match status" value="1"/>
</dbReference>
<gene>
    <name evidence="4" type="ORF">C7K25_12600</name>
</gene>
<accession>A0ABT7CAN1</accession>
<evidence type="ECO:0000259" key="3">
    <source>
        <dbReference type="Pfam" id="PF08338"/>
    </source>
</evidence>
<dbReference type="SUPFAM" id="SSF51735">
    <property type="entry name" value="NAD(P)-binding Rossmann-fold domains"/>
    <property type="match status" value="1"/>
</dbReference>
<feature type="domain" description="NAD-dependent epimerase/dehydratase" evidence="2">
    <location>
        <begin position="6"/>
        <end position="132"/>
    </location>
</feature>
<dbReference type="NCBIfam" id="TIGR01777">
    <property type="entry name" value="yfcH"/>
    <property type="match status" value="1"/>
</dbReference>
<evidence type="ECO:0000259" key="2">
    <source>
        <dbReference type="Pfam" id="PF01370"/>
    </source>
</evidence>
<proteinExistence type="inferred from homology"/>
<comment type="caution">
    <text evidence="4">The sequence shown here is derived from an EMBL/GenBank/DDBJ whole genome shotgun (WGS) entry which is preliminary data.</text>
</comment>
<dbReference type="InterPro" id="IPR010099">
    <property type="entry name" value="SDR39U1"/>
</dbReference>
<dbReference type="Proteomes" id="UP001170379">
    <property type="component" value="Unassembled WGS sequence"/>
</dbReference>
<protein>
    <submittedName>
        <fullName evidence="4">TIGR01777 family protein</fullName>
    </submittedName>
</protein>
<feature type="domain" description="DUF1731" evidence="3">
    <location>
        <begin position="249"/>
        <end position="296"/>
    </location>
</feature>
<name>A0ABT7CAN1_9MICO</name>
<reference evidence="4" key="2">
    <citation type="journal article" date="2022" name="Sci. Rep.">
        <title>In silico prediction of the enzymes involved in the degradation of the herbicide molinate by Gulosibacter molinativorax ON4T.</title>
        <authorList>
            <person name="Lopes A.R."/>
            <person name="Bunin E."/>
            <person name="Viana A.T."/>
            <person name="Froufe H."/>
            <person name="Munoz-Merida A."/>
            <person name="Pinho D."/>
            <person name="Figueiredo J."/>
            <person name="Barroso C."/>
            <person name="Vaz-Moreira I."/>
            <person name="Bellanger X."/>
            <person name="Egas C."/>
            <person name="Nunes O.C."/>
        </authorList>
    </citation>
    <scope>NUCLEOTIDE SEQUENCE</scope>
    <source>
        <strain evidence="4">ON4</strain>
    </source>
</reference>
<comment type="similarity">
    <text evidence="1">Belongs to the NAD(P)-dependent epimerase/dehydratase family. SDR39U1 subfamily.</text>
</comment>
<dbReference type="RefSeq" id="WP_026937389.1">
    <property type="nucleotide sequence ID" value="NZ_CP028426.1"/>
</dbReference>
<dbReference type="InterPro" id="IPR013549">
    <property type="entry name" value="DUF1731"/>
</dbReference>
<dbReference type="Pfam" id="PF01370">
    <property type="entry name" value="Epimerase"/>
    <property type="match status" value="1"/>
</dbReference>
<organism evidence="4 5">
    <name type="scientific">Gulosibacter molinativorax</name>
    <dbReference type="NCBI Taxonomy" id="256821"/>
    <lineage>
        <taxon>Bacteria</taxon>
        <taxon>Bacillati</taxon>
        <taxon>Actinomycetota</taxon>
        <taxon>Actinomycetes</taxon>
        <taxon>Micrococcales</taxon>
        <taxon>Microbacteriaceae</taxon>
        <taxon>Gulosibacter</taxon>
    </lineage>
</organism>
<dbReference type="InterPro" id="IPR036291">
    <property type="entry name" value="NAD(P)-bd_dom_sf"/>
</dbReference>
<evidence type="ECO:0000256" key="1">
    <source>
        <dbReference type="ARBA" id="ARBA00009353"/>
    </source>
</evidence>
<evidence type="ECO:0000313" key="4">
    <source>
        <dbReference type="EMBL" id="MDJ1372199.1"/>
    </source>
</evidence>
<dbReference type="Gene3D" id="3.40.50.720">
    <property type="entry name" value="NAD(P)-binding Rossmann-like Domain"/>
    <property type="match status" value="1"/>
</dbReference>
<evidence type="ECO:0000313" key="5">
    <source>
        <dbReference type="Proteomes" id="UP001170379"/>
    </source>
</evidence>
<dbReference type="InterPro" id="IPR001509">
    <property type="entry name" value="Epimerase_deHydtase"/>
</dbReference>
<reference evidence="4" key="1">
    <citation type="submission" date="2018-03" db="EMBL/GenBank/DDBJ databases">
        <authorList>
            <person name="Nunes O.C."/>
            <person name="Lopes A.R."/>
            <person name="Froufe H."/>
            <person name="Munoz-Merida A."/>
            <person name="Barroso C."/>
            <person name="Egas C."/>
        </authorList>
    </citation>
    <scope>NUCLEOTIDE SEQUENCE</scope>
    <source>
        <strain evidence="4">ON4</strain>
    </source>
</reference>
<sequence length="299" mass="31870">MAKGTIVVAGASGLIGSALRRSFLEDDYRVIQLVRRQPHGPDEVAWLRAEDGPLDPEVLRGALAVVGLNGASIGKFPWTKAYRRVLRSSRLEPTQQLADAIRALGADAPLFVSASAVGYYGTTVPGPVDEQSLPGDGFLPELCVDWEAAARSSGKDARVALLRTSPVIHRDGVLKPLILLTKLGLGGPIAGGKQVWPIISLADEVGAIRHIIDHQLTGPFNLVAPVPASSNELGRWLAKGLRRPYFAPAPGFAVKLVIGREPAEALLTCDVTAVPQRLLDSGYVFRHPTVREAVAAALR</sequence>
<dbReference type="EMBL" id="PXVD01000021">
    <property type="protein sequence ID" value="MDJ1372199.1"/>
    <property type="molecule type" value="Genomic_DNA"/>
</dbReference>
<keyword evidence="5" id="KW-1185">Reference proteome</keyword>
<dbReference type="PANTHER" id="PTHR11092:SF0">
    <property type="entry name" value="EPIMERASE FAMILY PROTEIN SDR39U1"/>
    <property type="match status" value="1"/>
</dbReference>